<accession>A0A0Q9YT89</accession>
<feature type="binding site" evidence="14">
    <location>
        <position position="35"/>
    </location>
    <ligand>
        <name>Mg(2+)</name>
        <dbReference type="ChEBI" id="CHEBI:18420"/>
        <label>2</label>
    </ligand>
</feature>
<feature type="transmembrane region" description="Helical" evidence="15">
    <location>
        <begin position="732"/>
        <end position="750"/>
    </location>
</feature>
<evidence type="ECO:0000313" key="18">
    <source>
        <dbReference type="EMBL" id="MCS5710746.1"/>
    </source>
</evidence>
<feature type="transmembrane region" description="Helical" evidence="15">
    <location>
        <begin position="362"/>
        <end position="379"/>
    </location>
</feature>
<dbReference type="NCBIfam" id="NF007105">
    <property type="entry name" value="PRK09554.1"/>
    <property type="match status" value="1"/>
</dbReference>
<keyword evidence="19" id="KW-1185">Reference proteome</keyword>
<dbReference type="InterPro" id="IPR027417">
    <property type="entry name" value="P-loop_NTPase"/>
</dbReference>
<feature type="transmembrane region" description="Helical" evidence="15">
    <location>
        <begin position="334"/>
        <end position="355"/>
    </location>
</feature>
<feature type="binding site" evidence="14">
    <location>
        <position position="36"/>
    </location>
    <ligand>
        <name>Mg(2+)</name>
        <dbReference type="ChEBI" id="CHEBI:18420"/>
        <label>2</label>
    </ligand>
</feature>
<keyword evidence="3" id="KW-1003">Cell membrane</keyword>
<dbReference type="InterPro" id="IPR003373">
    <property type="entry name" value="Fe2_transport_prot-B"/>
</dbReference>
<evidence type="ECO:0000256" key="7">
    <source>
        <dbReference type="ARBA" id="ARBA00022989"/>
    </source>
</evidence>
<proteinExistence type="inferred from homology"/>
<keyword evidence="5 15" id="KW-0812">Transmembrane</keyword>
<evidence type="ECO:0000256" key="15">
    <source>
        <dbReference type="RuleBase" id="RU362098"/>
    </source>
</evidence>
<evidence type="ECO:0000256" key="3">
    <source>
        <dbReference type="ARBA" id="ARBA00022475"/>
    </source>
</evidence>
<dbReference type="InterPro" id="IPR030389">
    <property type="entry name" value="G_FEOB_dom"/>
</dbReference>
<feature type="binding site" evidence="13">
    <location>
        <begin position="46"/>
        <end position="50"/>
    </location>
    <ligand>
        <name>GTP</name>
        <dbReference type="ChEBI" id="CHEBI:37565"/>
        <label>1</label>
    </ligand>
</feature>
<comment type="caution">
    <text evidence="17">The sequence shown here is derived from an EMBL/GenBank/DDBJ whole genome shotgun (WGS) entry which is preliminary data.</text>
</comment>
<dbReference type="GO" id="GO:0015093">
    <property type="term" value="F:ferrous iron transmembrane transporter activity"/>
    <property type="evidence" value="ECO:0007669"/>
    <property type="project" value="UniProtKB-UniRule"/>
</dbReference>
<evidence type="ECO:0000256" key="12">
    <source>
        <dbReference type="NCBIfam" id="TIGR00437"/>
    </source>
</evidence>
<evidence type="ECO:0000256" key="14">
    <source>
        <dbReference type="PIRSR" id="PIRSR603373-2"/>
    </source>
</evidence>
<keyword evidence="11 15" id="KW-0472">Membrane</keyword>
<dbReference type="Gene3D" id="1.10.287.1770">
    <property type="match status" value="1"/>
</dbReference>
<keyword evidence="2 15" id="KW-0813">Transport</keyword>
<keyword evidence="7 15" id="KW-1133">Transmembrane helix</keyword>
<reference evidence="18" key="3">
    <citation type="submission" date="2021-06" db="EMBL/GenBank/DDBJ databases">
        <title>Genomic Description and Analysis of Intracellular Bacteria, Candidatus Berkiella cookevillensis and Candidatus Berkiella aquae.</title>
        <authorList>
            <person name="Kidane D.T."/>
            <person name="Mehari Y.T."/>
            <person name="Rice F.C."/>
            <person name="Arivett B.A."/>
            <person name="Farone A.L."/>
            <person name="Berk S.G."/>
            <person name="Farone M.B."/>
        </authorList>
    </citation>
    <scope>NUCLEOTIDE SEQUENCE</scope>
    <source>
        <strain evidence="18">HT99</strain>
    </source>
</reference>
<dbReference type="OrthoDB" id="9809127at2"/>
<dbReference type="CDD" id="cd01879">
    <property type="entry name" value="FeoB"/>
    <property type="match status" value="1"/>
</dbReference>
<feature type="transmembrane region" description="Helical" evidence="15">
    <location>
        <begin position="700"/>
        <end position="720"/>
    </location>
</feature>
<dbReference type="Gene3D" id="3.40.50.300">
    <property type="entry name" value="P-loop containing nucleotide triphosphate hydrolases"/>
    <property type="match status" value="1"/>
</dbReference>
<dbReference type="AlphaFoldDB" id="A0A0Q9YT89"/>
<evidence type="ECO:0000256" key="13">
    <source>
        <dbReference type="PIRSR" id="PIRSR603373-1"/>
    </source>
</evidence>
<comment type="function">
    <text evidence="15">Probable transporter of a GTP-driven Fe(2+) uptake system.</text>
</comment>
<dbReference type="STRING" id="295108.HT99x_02153"/>
<keyword evidence="6 13" id="KW-0547">Nucleotide-binding</keyword>
<feature type="domain" description="FeoB-type G" evidence="16">
    <location>
        <begin position="14"/>
        <end position="178"/>
    </location>
</feature>
<dbReference type="Pfam" id="PF02421">
    <property type="entry name" value="FeoB_N"/>
    <property type="match status" value="1"/>
</dbReference>
<feature type="transmembrane region" description="Helical" evidence="15">
    <location>
        <begin position="399"/>
        <end position="421"/>
    </location>
</feature>
<evidence type="ECO:0000256" key="4">
    <source>
        <dbReference type="ARBA" id="ARBA00022496"/>
    </source>
</evidence>
<evidence type="ECO:0000256" key="11">
    <source>
        <dbReference type="ARBA" id="ARBA00023136"/>
    </source>
</evidence>
<evidence type="ECO:0000256" key="8">
    <source>
        <dbReference type="ARBA" id="ARBA00023004"/>
    </source>
</evidence>
<dbReference type="EMBL" id="LKAJ01000009">
    <property type="protein sequence ID" value="KRG20666.1"/>
    <property type="molecule type" value="Genomic_DNA"/>
</dbReference>
<dbReference type="NCBIfam" id="TIGR00437">
    <property type="entry name" value="feoB"/>
    <property type="match status" value="1"/>
</dbReference>
<keyword evidence="9" id="KW-0406">Ion transport</keyword>
<evidence type="ECO:0000256" key="10">
    <source>
        <dbReference type="ARBA" id="ARBA00023134"/>
    </source>
</evidence>
<dbReference type="InterPro" id="IPR050860">
    <property type="entry name" value="FeoB_GTPase"/>
</dbReference>
<feature type="transmembrane region" description="Helical" evidence="15">
    <location>
        <begin position="433"/>
        <end position="459"/>
    </location>
</feature>
<gene>
    <name evidence="17" type="primary">feoB</name>
    <name evidence="18" type="ORF">HT99x_004840</name>
    <name evidence="17" type="ORF">HT99x_02153</name>
</gene>
<dbReference type="PANTHER" id="PTHR43185">
    <property type="entry name" value="FERROUS IRON TRANSPORT PROTEIN B"/>
    <property type="match status" value="1"/>
</dbReference>
<dbReference type="SUPFAM" id="SSF52540">
    <property type="entry name" value="P-loop containing nucleoside triphosphate hydrolases"/>
    <property type="match status" value="1"/>
</dbReference>
<feature type="transmembrane region" description="Helical" evidence="15">
    <location>
        <begin position="294"/>
        <end position="314"/>
    </location>
</feature>
<feature type="binding site" evidence="13">
    <location>
        <begin position="131"/>
        <end position="134"/>
    </location>
    <ligand>
        <name>GTP</name>
        <dbReference type="ChEBI" id="CHEBI:37565"/>
        <label>1</label>
    </ligand>
</feature>
<keyword evidence="14" id="KW-0460">Magnesium</keyword>
<evidence type="ECO:0000313" key="19">
    <source>
        <dbReference type="Proteomes" id="UP000051497"/>
    </source>
</evidence>
<reference evidence="18" key="2">
    <citation type="journal article" date="2016" name="Genome Announc.">
        <title>Draft Genome Sequences of Two Novel Amoeba-Resistant Intranuclear Bacteria, 'Candidatus Berkiella cookevillensis' and 'Candidatus Berkiella aquae'.</title>
        <authorList>
            <person name="Mehari Y.T."/>
            <person name="Arivett B.A."/>
            <person name="Farone A.L."/>
            <person name="Gunderson J.H."/>
            <person name="Farone M.B."/>
        </authorList>
    </citation>
    <scope>NUCLEOTIDE SEQUENCE</scope>
    <source>
        <strain evidence="18">HT99</strain>
    </source>
</reference>
<name>A0A0Q9YT89_9GAMM</name>
<keyword evidence="8 15" id="KW-0408">Iron</keyword>
<dbReference type="GO" id="GO:0046872">
    <property type="term" value="F:metal ion binding"/>
    <property type="evidence" value="ECO:0007669"/>
    <property type="project" value="UniProtKB-KW"/>
</dbReference>
<comment type="similarity">
    <text evidence="15">Belongs to the TRAFAC class TrmE-Era-EngA-EngB-Septin-like GTPase superfamily. FeoB GTPase (TC 9.A.8) family.</text>
</comment>
<keyword evidence="4 15" id="KW-0410">Iron transport</keyword>
<dbReference type="InterPro" id="IPR011640">
    <property type="entry name" value="Fe2_transport_prot_B_C"/>
</dbReference>
<keyword evidence="10 13" id="KW-0342">GTP-binding</keyword>
<dbReference type="RefSeq" id="WP_075066778.1">
    <property type="nucleotide sequence ID" value="NZ_LKAJ02000001.1"/>
</dbReference>
<evidence type="ECO:0000256" key="5">
    <source>
        <dbReference type="ARBA" id="ARBA00022692"/>
    </source>
</evidence>
<evidence type="ECO:0000256" key="1">
    <source>
        <dbReference type="ARBA" id="ARBA00004651"/>
    </source>
</evidence>
<dbReference type="PATRIC" id="fig|1590043.3.peg.2199"/>
<dbReference type="GO" id="GO:0005886">
    <property type="term" value="C:plasma membrane"/>
    <property type="evidence" value="ECO:0007669"/>
    <property type="project" value="UniProtKB-SubCell"/>
</dbReference>
<feature type="binding site" evidence="13">
    <location>
        <begin position="67"/>
        <end position="70"/>
    </location>
    <ligand>
        <name>GTP</name>
        <dbReference type="ChEBI" id="CHEBI:37565"/>
        <label>1</label>
    </ligand>
</feature>
<feature type="binding site" evidence="14">
    <location>
        <position position="32"/>
    </location>
    <ligand>
        <name>Mg(2+)</name>
        <dbReference type="ChEBI" id="CHEBI:18420"/>
        <label>2</label>
    </ligand>
</feature>
<feature type="transmembrane region" description="Helical" evidence="15">
    <location>
        <begin position="523"/>
        <end position="544"/>
    </location>
</feature>
<feature type="transmembrane region" description="Helical" evidence="15">
    <location>
        <begin position="672"/>
        <end position="693"/>
    </location>
</feature>
<feature type="binding site" evidence="14">
    <location>
        <position position="33"/>
    </location>
    <ligand>
        <name>Mg(2+)</name>
        <dbReference type="ChEBI" id="CHEBI:18420"/>
        <label>2</label>
    </ligand>
</feature>
<evidence type="ECO:0000259" key="16">
    <source>
        <dbReference type="PROSITE" id="PS51711"/>
    </source>
</evidence>
<reference evidence="17" key="1">
    <citation type="submission" date="2015-09" db="EMBL/GenBank/DDBJ databases">
        <title>Draft Genome Sequences of Two Novel Amoeba-resistant Intranuclear Bacteria, Candidatus Berkiella cookevillensis and Candidatus Berkiella aquae.</title>
        <authorList>
            <person name="Mehari Y.T."/>
            <person name="Arivett B.A."/>
            <person name="Farone A.L."/>
            <person name="Gunderson J.H."/>
            <person name="Farone M.B."/>
        </authorList>
    </citation>
    <scope>NUCLEOTIDE SEQUENCE [LARGE SCALE GENOMIC DNA]</scope>
    <source>
        <strain evidence="17">HT99</strain>
    </source>
</reference>
<dbReference type="InterPro" id="IPR011642">
    <property type="entry name" value="Gate_dom"/>
</dbReference>
<evidence type="ECO:0000256" key="9">
    <source>
        <dbReference type="ARBA" id="ARBA00023065"/>
    </source>
</evidence>
<comment type="subcellular location">
    <subcellularLocation>
        <location evidence="15">Cell inner membrane</location>
        <topology evidence="15">Multi-pass membrane protein</topology>
    </subcellularLocation>
    <subcellularLocation>
        <location evidence="1">Cell membrane</location>
        <topology evidence="1">Multi-pass membrane protein</topology>
    </subcellularLocation>
</comment>
<feature type="binding site" evidence="13">
    <location>
        <begin position="21"/>
        <end position="28"/>
    </location>
    <ligand>
        <name>GTP</name>
        <dbReference type="ChEBI" id="CHEBI:37565"/>
        <label>1</label>
    </ligand>
</feature>
<dbReference type="PROSITE" id="PS51711">
    <property type="entry name" value="G_FEOB"/>
    <property type="match status" value="1"/>
</dbReference>
<evidence type="ECO:0000256" key="6">
    <source>
        <dbReference type="ARBA" id="ARBA00022741"/>
    </source>
</evidence>
<keyword evidence="14" id="KW-0479">Metal-binding</keyword>
<dbReference type="Pfam" id="PF07670">
    <property type="entry name" value="Gate"/>
    <property type="match status" value="2"/>
</dbReference>
<organism evidence="17">
    <name type="scientific">Candidatus Berkiella aquae</name>
    <dbReference type="NCBI Taxonomy" id="295108"/>
    <lineage>
        <taxon>Bacteria</taxon>
        <taxon>Pseudomonadati</taxon>
        <taxon>Pseudomonadota</taxon>
        <taxon>Gammaproteobacteria</taxon>
        <taxon>Candidatus Berkiellales</taxon>
        <taxon>Candidatus Berkiellaceae</taxon>
        <taxon>Candidatus Berkiella</taxon>
    </lineage>
</organism>
<evidence type="ECO:0000256" key="2">
    <source>
        <dbReference type="ARBA" id="ARBA00022448"/>
    </source>
</evidence>
<dbReference type="GO" id="GO:0005525">
    <property type="term" value="F:GTP binding"/>
    <property type="evidence" value="ECO:0007669"/>
    <property type="project" value="UniProtKB-KW"/>
</dbReference>
<protein>
    <recommendedName>
        <fullName evidence="12 15">Ferrous iron transport protein B</fullName>
    </recommendedName>
</protein>
<dbReference type="Pfam" id="PF17910">
    <property type="entry name" value="FeoB_Cyto"/>
    <property type="match status" value="1"/>
</dbReference>
<dbReference type="Pfam" id="PF07664">
    <property type="entry name" value="FeoB_C"/>
    <property type="match status" value="1"/>
</dbReference>
<sequence>MVRHKSASLPIKPQATIALVGNPNCGKTTLFNTLTGSSQRVGNWSGVTVERKTGLCNIQERFAEIIDLPGTYTLTRFDGEGPEDENITSEFLLNGEYSFILNVVDAHCLERNLYLTLQCLEQNKPVVIALNRMDLAGNKTICIDTLSAHLGCQVIPLVARSEQGIQALKSALIKPHCLLAHAKVNYPAFIEKALSAIVEEYQRAQLQPPPRYQILRWLEGEKIPADALGMEQITFAKEQAVMATGHTADVLIAKARYDFIEILLDKATQVKAKNPQPVSHKLTRFLDKTLCHRLWGLPCFLAVMYGLFFFAINIGGAFQDFFEITSDAIFVEGAAHVLNAMGAPHWLMALLVAGIGKGISTIVTFIPVIGAMFFALAFLEDSGYMARAAFVMDRLMRTLGLPGKSFVPMIIGFGCNVPAIMGMRTLDNRRDRILAVMMSPFMSCGARLAIFTVFVAAFFPEGGQNIVFLLYLIGISMAILTGLLLKKTLLKGEVAPLVLEMPAYQWPQWRALQKLSWHRLKRFVLNAGKLILPVCIILGALSHIDHQGRWLNEPAKQTSILATVGKQIVPLFAPLGIEEDNWPAAVGLLTGVLAKEVVIGTLNSLYINAEEEAPEDFHLSEHLHLAFMSIGQNLLALGDAWQNPIKAKSPEAQMHHHAYGEMVKRFNGKANAFAYLLFVLLYFPCISATAAMLREVQRGWTLFSVFWTTGLAYAIAVFYYQAVTIALHPWQSITWMIVLFCIGMGAWFGIRFYGQGLFWRAVPTRIVMTR</sequence>
<dbReference type="EMBL" id="LKAJ02000001">
    <property type="protein sequence ID" value="MCS5710746.1"/>
    <property type="molecule type" value="Genomic_DNA"/>
</dbReference>
<feature type="transmembrane region" description="Helical" evidence="15">
    <location>
        <begin position="465"/>
        <end position="485"/>
    </location>
</feature>
<dbReference type="InterPro" id="IPR041069">
    <property type="entry name" value="FeoB_Cyto"/>
</dbReference>
<dbReference type="PANTHER" id="PTHR43185:SF1">
    <property type="entry name" value="FE(2+) TRANSPORTER FEOB"/>
    <property type="match status" value="1"/>
</dbReference>
<dbReference type="Proteomes" id="UP000051497">
    <property type="component" value="Unassembled WGS sequence"/>
</dbReference>
<evidence type="ECO:0000313" key="17">
    <source>
        <dbReference type="EMBL" id="KRG20666.1"/>
    </source>
</evidence>